<keyword evidence="3" id="KW-1185">Reference proteome</keyword>
<feature type="compositionally biased region" description="Basic and acidic residues" evidence="1">
    <location>
        <begin position="1"/>
        <end position="12"/>
    </location>
</feature>
<feature type="compositionally biased region" description="Polar residues" evidence="1">
    <location>
        <begin position="13"/>
        <end position="23"/>
    </location>
</feature>
<evidence type="ECO:0000256" key="1">
    <source>
        <dbReference type="SAM" id="MobiDB-lite"/>
    </source>
</evidence>
<protein>
    <submittedName>
        <fullName evidence="2">Uncharacterized protein</fullName>
    </submittedName>
</protein>
<evidence type="ECO:0000313" key="3">
    <source>
        <dbReference type="Proteomes" id="UP000053766"/>
    </source>
</evidence>
<gene>
    <name evidence="2" type="ORF">DICVIV_01183</name>
</gene>
<sequence>MAERRGGHERATESPSTRSDQAHSWSEITIFLTKLVKENSEYSVRLVCID</sequence>
<name>A0A0D8Y6V0_DICVI</name>
<dbReference type="Proteomes" id="UP000053766">
    <property type="component" value="Unassembled WGS sequence"/>
</dbReference>
<reference evidence="2 3" key="1">
    <citation type="submission" date="2013-11" db="EMBL/GenBank/DDBJ databases">
        <title>Draft genome of the bovine lungworm Dictyocaulus viviparus.</title>
        <authorList>
            <person name="Mitreva M."/>
        </authorList>
    </citation>
    <scope>NUCLEOTIDE SEQUENCE [LARGE SCALE GENOMIC DNA]</scope>
    <source>
        <strain evidence="2 3">HannoverDv2000</strain>
    </source>
</reference>
<reference evidence="3" key="2">
    <citation type="journal article" date="2016" name="Sci. Rep.">
        <title>Dictyocaulus viviparus genome, variome and transcriptome elucidate lungworm biology and support future intervention.</title>
        <authorList>
            <person name="McNulty S.N."/>
            <person name="Strube C."/>
            <person name="Rosa B.A."/>
            <person name="Martin J.C."/>
            <person name="Tyagi R."/>
            <person name="Choi Y.J."/>
            <person name="Wang Q."/>
            <person name="Hallsworth Pepin K."/>
            <person name="Zhang X."/>
            <person name="Ozersky P."/>
            <person name="Wilson R.K."/>
            <person name="Sternberg P.W."/>
            <person name="Gasser R.B."/>
            <person name="Mitreva M."/>
        </authorList>
    </citation>
    <scope>NUCLEOTIDE SEQUENCE [LARGE SCALE GENOMIC DNA]</scope>
    <source>
        <strain evidence="3">HannoverDv2000</strain>
    </source>
</reference>
<feature type="region of interest" description="Disordered" evidence="1">
    <location>
        <begin position="1"/>
        <end position="23"/>
    </location>
</feature>
<organism evidence="2 3">
    <name type="scientific">Dictyocaulus viviparus</name>
    <name type="common">Bovine lungworm</name>
    <dbReference type="NCBI Taxonomy" id="29172"/>
    <lineage>
        <taxon>Eukaryota</taxon>
        <taxon>Metazoa</taxon>
        <taxon>Ecdysozoa</taxon>
        <taxon>Nematoda</taxon>
        <taxon>Chromadorea</taxon>
        <taxon>Rhabditida</taxon>
        <taxon>Rhabditina</taxon>
        <taxon>Rhabditomorpha</taxon>
        <taxon>Strongyloidea</taxon>
        <taxon>Metastrongylidae</taxon>
        <taxon>Dictyocaulus</taxon>
    </lineage>
</organism>
<dbReference type="EMBL" id="KN716162">
    <property type="protein sequence ID" value="KJH52598.1"/>
    <property type="molecule type" value="Genomic_DNA"/>
</dbReference>
<accession>A0A0D8Y6V0</accession>
<proteinExistence type="predicted"/>
<evidence type="ECO:0000313" key="2">
    <source>
        <dbReference type="EMBL" id="KJH52598.1"/>
    </source>
</evidence>
<dbReference type="AlphaFoldDB" id="A0A0D8Y6V0"/>